<name>A0A1R3L407_9ROSI</name>
<dbReference type="EMBL" id="AWUE01002116">
    <property type="protein sequence ID" value="OMP14084.1"/>
    <property type="molecule type" value="Genomic_DNA"/>
</dbReference>
<protein>
    <submittedName>
        <fullName evidence="1">Multiprotein-bridging factor 1c</fullName>
    </submittedName>
</protein>
<sequence>MLHKSEPKAQELCDPKTVNQALRTWAPKGVAGEEDEFGKSKLNEEDYRLLRFLWGMVFVSLSARESGFGGLILNWVQELMSIQLAAVEQRFVSCVKFLMKNGFRGALEMVLLLNMNQGGLMDLWNGINDLKKLFDFPWIFGWNFIAVMSLDERLFVAANYRLKAELLE</sequence>
<evidence type="ECO:0000313" key="2">
    <source>
        <dbReference type="Proteomes" id="UP000187203"/>
    </source>
</evidence>
<dbReference type="AlphaFoldDB" id="A0A1R3L407"/>
<keyword evidence="2" id="KW-1185">Reference proteome</keyword>
<evidence type="ECO:0000313" key="1">
    <source>
        <dbReference type="EMBL" id="OMP14084.1"/>
    </source>
</evidence>
<organism evidence="1 2">
    <name type="scientific">Corchorus olitorius</name>
    <dbReference type="NCBI Taxonomy" id="93759"/>
    <lineage>
        <taxon>Eukaryota</taxon>
        <taxon>Viridiplantae</taxon>
        <taxon>Streptophyta</taxon>
        <taxon>Embryophyta</taxon>
        <taxon>Tracheophyta</taxon>
        <taxon>Spermatophyta</taxon>
        <taxon>Magnoliopsida</taxon>
        <taxon>eudicotyledons</taxon>
        <taxon>Gunneridae</taxon>
        <taxon>Pentapetalae</taxon>
        <taxon>rosids</taxon>
        <taxon>malvids</taxon>
        <taxon>Malvales</taxon>
        <taxon>Malvaceae</taxon>
        <taxon>Grewioideae</taxon>
        <taxon>Apeibeae</taxon>
        <taxon>Corchorus</taxon>
    </lineage>
</organism>
<proteinExistence type="predicted"/>
<accession>A0A1R3L407</accession>
<comment type="caution">
    <text evidence="1">The sequence shown here is derived from an EMBL/GenBank/DDBJ whole genome shotgun (WGS) entry which is preliminary data.</text>
</comment>
<gene>
    <name evidence="1" type="ORF">COLO4_00322</name>
</gene>
<reference evidence="2" key="1">
    <citation type="submission" date="2013-09" db="EMBL/GenBank/DDBJ databases">
        <title>Corchorus olitorius genome sequencing.</title>
        <authorList>
            <person name="Alam M."/>
            <person name="Haque M.S."/>
            <person name="Islam M.S."/>
            <person name="Emdad E.M."/>
            <person name="Islam M.M."/>
            <person name="Ahmed B."/>
            <person name="Halim A."/>
            <person name="Hossen Q.M.M."/>
            <person name="Hossain M.Z."/>
            <person name="Ahmed R."/>
            <person name="Khan M.M."/>
            <person name="Islam R."/>
            <person name="Rashid M.M."/>
            <person name="Khan S.A."/>
            <person name="Rahman M.S."/>
            <person name="Alam M."/>
            <person name="Yahiya A.S."/>
            <person name="Khan M.S."/>
            <person name="Azam M.S."/>
            <person name="Haque T."/>
            <person name="Lashkar M.Z.H."/>
            <person name="Akhand A.I."/>
            <person name="Morshed G."/>
            <person name="Roy S."/>
            <person name="Uddin K.S."/>
            <person name="Rabeya T."/>
            <person name="Hossain A.S."/>
            <person name="Chowdhury A."/>
            <person name="Snigdha A.R."/>
            <person name="Mortoza M.S."/>
            <person name="Matin S.A."/>
            <person name="Hoque S.M.E."/>
            <person name="Islam M.K."/>
            <person name="Roy D.K."/>
            <person name="Haider R."/>
            <person name="Moosa M.M."/>
            <person name="Elias S.M."/>
            <person name="Hasan A.M."/>
            <person name="Jahan S."/>
            <person name="Shafiuddin M."/>
            <person name="Mahmood N."/>
            <person name="Shommy N.S."/>
        </authorList>
    </citation>
    <scope>NUCLEOTIDE SEQUENCE [LARGE SCALE GENOMIC DNA]</scope>
    <source>
        <strain evidence="2">cv. O-4</strain>
    </source>
</reference>
<dbReference type="Proteomes" id="UP000187203">
    <property type="component" value="Unassembled WGS sequence"/>
</dbReference>